<reference evidence="2" key="1">
    <citation type="journal article" date="2019" name="Int. J. Syst. Evol. Microbiol.">
        <title>The Global Catalogue of Microorganisms (GCM) 10K type strain sequencing project: providing services to taxonomists for standard genome sequencing and annotation.</title>
        <authorList>
            <consortium name="The Broad Institute Genomics Platform"/>
            <consortium name="The Broad Institute Genome Sequencing Center for Infectious Disease"/>
            <person name="Wu L."/>
            <person name="Ma J."/>
        </authorList>
    </citation>
    <scope>NUCLEOTIDE SEQUENCE [LARGE SCALE GENOMIC DNA]</scope>
    <source>
        <strain evidence="2">JCM 3399</strain>
    </source>
</reference>
<proteinExistence type="predicted"/>
<protein>
    <submittedName>
        <fullName evidence="1">Uncharacterized protein</fullName>
    </submittedName>
</protein>
<comment type="caution">
    <text evidence="1">The sequence shown here is derived from an EMBL/GenBank/DDBJ whole genome shotgun (WGS) entry which is preliminary data.</text>
</comment>
<sequence length="61" mass="6625">MCESCIPPSHTGLTAVADRNVSRAARVHAATYADGTNSFDTVRTGWQAAHMTYGIESHFTR</sequence>
<accession>A0ABQ2V9U4</accession>
<gene>
    <name evidence="1" type="ORF">GCM10010211_43700</name>
</gene>
<evidence type="ECO:0000313" key="2">
    <source>
        <dbReference type="Proteomes" id="UP000654471"/>
    </source>
</evidence>
<name>A0ABQ2V9U4_9ACTN</name>
<evidence type="ECO:0000313" key="1">
    <source>
        <dbReference type="EMBL" id="GGU73103.1"/>
    </source>
</evidence>
<dbReference type="Proteomes" id="UP000654471">
    <property type="component" value="Unassembled WGS sequence"/>
</dbReference>
<organism evidence="1 2">
    <name type="scientific">Streptomyces albospinus</name>
    <dbReference type="NCBI Taxonomy" id="285515"/>
    <lineage>
        <taxon>Bacteria</taxon>
        <taxon>Bacillati</taxon>
        <taxon>Actinomycetota</taxon>
        <taxon>Actinomycetes</taxon>
        <taxon>Kitasatosporales</taxon>
        <taxon>Streptomycetaceae</taxon>
        <taxon>Streptomyces</taxon>
    </lineage>
</organism>
<keyword evidence="2" id="KW-1185">Reference proteome</keyword>
<dbReference type="EMBL" id="BMRP01000015">
    <property type="protein sequence ID" value="GGU73103.1"/>
    <property type="molecule type" value="Genomic_DNA"/>
</dbReference>